<gene>
    <name evidence="3" type="ORF">METZ01_LOCUS394361</name>
</gene>
<dbReference type="GO" id="GO:0016491">
    <property type="term" value="F:oxidoreductase activity"/>
    <property type="evidence" value="ECO:0007669"/>
    <property type="project" value="UniProtKB-KW"/>
</dbReference>
<feature type="domain" description="Gfo/Idh/MocA-like oxidoreductase N-terminal" evidence="2">
    <location>
        <begin position="27"/>
        <end position="124"/>
    </location>
</feature>
<dbReference type="InterPro" id="IPR000683">
    <property type="entry name" value="Gfo/Idh/MocA-like_OxRdtase_N"/>
</dbReference>
<evidence type="ECO:0000259" key="2">
    <source>
        <dbReference type="Pfam" id="PF01408"/>
    </source>
</evidence>
<organism evidence="3">
    <name type="scientific">marine metagenome</name>
    <dbReference type="NCBI Taxonomy" id="408172"/>
    <lineage>
        <taxon>unclassified sequences</taxon>
        <taxon>metagenomes</taxon>
        <taxon>ecological metagenomes</taxon>
    </lineage>
</organism>
<name>A0A382V4Z4_9ZZZZ</name>
<reference evidence="3" key="1">
    <citation type="submission" date="2018-05" db="EMBL/GenBank/DDBJ databases">
        <authorList>
            <person name="Lanie J.A."/>
            <person name="Ng W.-L."/>
            <person name="Kazmierczak K.M."/>
            <person name="Andrzejewski T.M."/>
            <person name="Davidsen T.M."/>
            <person name="Wayne K.J."/>
            <person name="Tettelin H."/>
            <person name="Glass J.I."/>
            <person name="Rusch D."/>
            <person name="Podicherti R."/>
            <person name="Tsui H.-C.T."/>
            <person name="Winkler M.E."/>
        </authorList>
    </citation>
    <scope>NUCLEOTIDE SEQUENCE</scope>
</reference>
<proteinExistence type="predicted"/>
<dbReference type="PANTHER" id="PTHR43818:SF11">
    <property type="entry name" value="BCDNA.GH03377"/>
    <property type="match status" value="1"/>
</dbReference>
<dbReference type="PANTHER" id="PTHR43818">
    <property type="entry name" value="BCDNA.GH03377"/>
    <property type="match status" value="1"/>
</dbReference>
<evidence type="ECO:0000256" key="1">
    <source>
        <dbReference type="ARBA" id="ARBA00023002"/>
    </source>
</evidence>
<feature type="non-terminal residue" evidence="3">
    <location>
        <position position="124"/>
    </location>
</feature>
<evidence type="ECO:0000313" key="3">
    <source>
        <dbReference type="EMBL" id="SVD41507.1"/>
    </source>
</evidence>
<feature type="non-terminal residue" evidence="3">
    <location>
        <position position="1"/>
    </location>
</feature>
<accession>A0A382V4Z4</accession>
<dbReference type="SUPFAM" id="SSF51735">
    <property type="entry name" value="NAD(P)-binding Rossmann-fold domains"/>
    <property type="match status" value="1"/>
</dbReference>
<dbReference type="Pfam" id="PF01408">
    <property type="entry name" value="GFO_IDH_MocA"/>
    <property type="match status" value="1"/>
</dbReference>
<dbReference type="Gene3D" id="3.40.50.720">
    <property type="entry name" value="NAD(P)-binding Rossmann-like Domain"/>
    <property type="match status" value="1"/>
</dbReference>
<dbReference type="AlphaFoldDB" id="A0A382V4Z4"/>
<dbReference type="GO" id="GO:0000166">
    <property type="term" value="F:nucleotide binding"/>
    <property type="evidence" value="ECO:0007669"/>
    <property type="project" value="InterPro"/>
</dbReference>
<protein>
    <recommendedName>
        <fullName evidence="2">Gfo/Idh/MocA-like oxidoreductase N-terminal domain-containing protein</fullName>
    </recommendedName>
</protein>
<dbReference type="InterPro" id="IPR050463">
    <property type="entry name" value="Gfo/Idh/MocA_oxidrdct_glycsds"/>
</dbReference>
<keyword evidence="1" id="KW-0560">Oxidoreductase</keyword>
<dbReference type="EMBL" id="UINC01149193">
    <property type="protein sequence ID" value="SVD41507.1"/>
    <property type="molecule type" value="Genomic_DNA"/>
</dbReference>
<dbReference type="InterPro" id="IPR036291">
    <property type="entry name" value="NAD(P)-bd_dom_sf"/>
</dbReference>
<sequence length="124" mass="13595">VDAGGDLVNIDVLKEWPAGIENMKKYRIGIIGRSGRGDYGHGLDEVWRNVPEAELVGIADENPAGLKARADRLGIKARYGDYRKMLAAETPDIVSVAPRWPDCHHDMVLACAEHGASVFLEKPM</sequence>